<dbReference type="AlphaFoldDB" id="A0AA96JR84"/>
<dbReference type="GO" id="GO:0050577">
    <property type="term" value="F:GDP-L-fucose synthase activity"/>
    <property type="evidence" value="ECO:0007669"/>
    <property type="project" value="TreeGrafter"/>
</dbReference>
<evidence type="ECO:0000313" key="2">
    <source>
        <dbReference type="EMBL" id="WNM56833.1"/>
    </source>
</evidence>
<dbReference type="PANTHER" id="PTHR43238:SF1">
    <property type="entry name" value="GDP-L-FUCOSE SYNTHASE"/>
    <property type="match status" value="1"/>
</dbReference>
<dbReference type="Proteomes" id="UP001302719">
    <property type="component" value="Chromosome"/>
</dbReference>
<dbReference type="RefSeq" id="WP_312640647.1">
    <property type="nucleotide sequence ID" value="NZ_CP116967.1"/>
</dbReference>
<keyword evidence="3" id="KW-1185">Reference proteome</keyword>
<dbReference type="Pfam" id="PF01370">
    <property type="entry name" value="Epimerase"/>
    <property type="match status" value="1"/>
</dbReference>
<gene>
    <name evidence="2" type="ORF">PP769_12695</name>
</gene>
<dbReference type="Gene3D" id="3.40.50.720">
    <property type="entry name" value="NAD(P)-binding Rossmann-like Domain"/>
    <property type="match status" value="1"/>
</dbReference>
<dbReference type="EMBL" id="CP116967">
    <property type="protein sequence ID" value="WNM56833.1"/>
    <property type="molecule type" value="Genomic_DNA"/>
</dbReference>
<feature type="domain" description="NAD-dependent epimerase/dehydratase" evidence="1">
    <location>
        <begin position="7"/>
        <end position="246"/>
    </location>
</feature>
<evidence type="ECO:0000313" key="3">
    <source>
        <dbReference type="Proteomes" id="UP001302719"/>
    </source>
</evidence>
<dbReference type="SUPFAM" id="SSF51735">
    <property type="entry name" value="NAD(P)-binding Rossmann-fold domains"/>
    <property type="match status" value="1"/>
</dbReference>
<dbReference type="KEGG" id="nall:PP769_12695"/>
<evidence type="ECO:0000259" key="1">
    <source>
        <dbReference type="Pfam" id="PF01370"/>
    </source>
</evidence>
<accession>A0AA96JR84</accession>
<sequence length="337" mass="37885">MFKGSKVLVTGAGGFLGTNMAKRLVEEGSYVRGTLHTRGPQFEHQKLEYVKADLTNMEECRRVVEGMDYVFMCAANTSGAAVMATQPLAHVTPNVVMNAQMLEASYQAKVKKFLFISSSAAYPPSGERPISEEEMFAGDPYEAYFSVGWMKRYGEVLCRIYSEKIKDPMKTVVVRPSNVYGPYDKFDFERSHVTAALIRKVVERQNPLEVWGTGEDVRDLIYVEDFVDAVMLAMATLDQFEPVNIGYGNGRRVRDVLTTLLEVDQFQNANVVINPTKPSMIPIRLVDVEKATVQLGFSAKTNLQVGLKKTLRWYRDHNQTQGRVEPVQFSATHVRAS</sequence>
<dbReference type="PANTHER" id="PTHR43238">
    <property type="entry name" value="GDP-L-FUCOSE SYNTHASE"/>
    <property type="match status" value="1"/>
</dbReference>
<protein>
    <submittedName>
        <fullName evidence="2">NAD-dependent epimerase/dehydratase family protein</fullName>
    </submittedName>
</protein>
<name>A0AA96JR84_9BACT</name>
<reference evidence="2 3" key="1">
    <citation type="submission" date="2023-01" db="EMBL/GenBank/DDBJ databases">
        <title>Cultivation and genomic characterization of new, ubiquitous marine nitrite-oxidizing bacteria from the Nitrospirales.</title>
        <authorList>
            <person name="Mueller A.J."/>
            <person name="Daebeler A."/>
            <person name="Herbold C.W."/>
            <person name="Kirkegaard R.H."/>
            <person name="Daims H."/>
        </authorList>
    </citation>
    <scope>NUCLEOTIDE SEQUENCE [LARGE SCALE GENOMIC DNA]</scope>
    <source>
        <strain evidence="2 3">VA</strain>
    </source>
</reference>
<dbReference type="Gene3D" id="3.90.25.10">
    <property type="entry name" value="UDP-galactose 4-epimerase, domain 1"/>
    <property type="match status" value="1"/>
</dbReference>
<proteinExistence type="predicted"/>
<dbReference type="InterPro" id="IPR001509">
    <property type="entry name" value="Epimerase_deHydtase"/>
</dbReference>
<organism evidence="2 3">
    <name type="scientific">Candidatus Nitrospira allomarina</name>
    <dbReference type="NCBI Taxonomy" id="3020900"/>
    <lineage>
        <taxon>Bacteria</taxon>
        <taxon>Pseudomonadati</taxon>
        <taxon>Nitrospirota</taxon>
        <taxon>Nitrospiria</taxon>
        <taxon>Nitrospirales</taxon>
        <taxon>Nitrospiraceae</taxon>
        <taxon>Nitrospira</taxon>
    </lineage>
</organism>
<dbReference type="InterPro" id="IPR036291">
    <property type="entry name" value="NAD(P)-bd_dom_sf"/>
</dbReference>